<protein>
    <recommendedName>
        <fullName evidence="4">AraC family transcriptional regulator</fullName>
    </recommendedName>
</protein>
<proteinExistence type="predicted"/>
<sequence>MEQPSRIRRDLAYIQGLLEGNQTLKDKPEGNVFTRLVHLLDEMAEEHEQMQIRLSELEEYVEAVDEDLNELEVLMYEDEEEWEDEDIGFWKVACPDCQGSVLVDEEFFEKESDVDVLCPHCDTVLTVSDEGDVAEKGKRARTMEEESMDLKGH</sequence>
<name>A0A7D4BJ96_9BACL</name>
<evidence type="ECO:0000313" key="2">
    <source>
        <dbReference type="EMBL" id="QKG84210.1"/>
    </source>
</evidence>
<accession>A0A7D4BJ96</accession>
<reference evidence="2 3" key="1">
    <citation type="submission" date="2020-01" db="EMBL/GenBank/DDBJ databases">
        <authorList>
            <person name="Gulvik C.A."/>
            <person name="Batra D.G."/>
        </authorList>
    </citation>
    <scope>NUCLEOTIDE SEQUENCE [LARGE SCALE GENOMIC DNA]</scope>
    <source>
        <strain evidence="2 3">W9323</strain>
    </source>
</reference>
<dbReference type="NCBIfam" id="NF045650">
    <property type="entry name" value="CD1247_Nterm"/>
    <property type="match status" value="1"/>
</dbReference>
<feature type="coiled-coil region" evidence="1">
    <location>
        <begin position="40"/>
        <end position="74"/>
    </location>
</feature>
<evidence type="ECO:0000313" key="3">
    <source>
        <dbReference type="Proteomes" id="UP000503088"/>
    </source>
</evidence>
<keyword evidence="1" id="KW-0175">Coiled coil</keyword>
<dbReference type="KEGG" id="kpul:GXN76_06800"/>
<dbReference type="InterPro" id="IPR054688">
    <property type="entry name" value="CD1247_N"/>
</dbReference>
<dbReference type="EMBL" id="CP048104">
    <property type="protein sequence ID" value="QKG84210.1"/>
    <property type="molecule type" value="Genomic_DNA"/>
</dbReference>
<keyword evidence="3" id="KW-1185">Reference proteome</keyword>
<gene>
    <name evidence="2" type="ORF">GXN76_06800</name>
</gene>
<evidence type="ECO:0000256" key="1">
    <source>
        <dbReference type="SAM" id="Coils"/>
    </source>
</evidence>
<organism evidence="2 3">
    <name type="scientific">Kroppenstedtia pulmonis</name>
    <dbReference type="NCBI Taxonomy" id="1380685"/>
    <lineage>
        <taxon>Bacteria</taxon>
        <taxon>Bacillati</taxon>
        <taxon>Bacillota</taxon>
        <taxon>Bacilli</taxon>
        <taxon>Bacillales</taxon>
        <taxon>Thermoactinomycetaceae</taxon>
        <taxon>Kroppenstedtia</taxon>
    </lineage>
</organism>
<evidence type="ECO:0008006" key="4">
    <source>
        <dbReference type="Google" id="ProtNLM"/>
    </source>
</evidence>
<dbReference type="Proteomes" id="UP000503088">
    <property type="component" value="Chromosome"/>
</dbReference>
<dbReference type="AlphaFoldDB" id="A0A7D4BJ96"/>
<dbReference type="RefSeq" id="WP_173221691.1">
    <property type="nucleotide sequence ID" value="NZ_CP048104.1"/>
</dbReference>